<sequence>MLRAYHSWWSPHLQRSMELLVFGHAGARVIVFPTRSGRFFDYENWGLVEALRSSIEQGYLQLYCVDSIDAESLYAYWRAPHERILRHMEYERYILDEVVPFSRQINANPFLIAHGCSLGAYHAANIALRHPHLFHKVVALSGRYDLTTPVGSYPGLFDNYYCEKVYFHTPCHFISQIGDQHLLDALRRMEITLVIGEADVFLDNNRHFSALLWAKGIWHGLHYWDGEAHRPAYWRRMIGLYL</sequence>
<dbReference type="RefSeq" id="WP_135477366.1">
    <property type="nucleotide sequence ID" value="NZ_SIJK02000008.1"/>
</dbReference>
<dbReference type="EMBL" id="SIJK02000008">
    <property type="protein sequence ID" value="MBP1465315.1"/>
    <property type="molecule type" value="Genomic_DNA"/>
</dbReference>
<accession>A0ABS4D7A7</accession>
<dbReference type="SUPFAM" id="SSF53474">
    <property type="entry name" value="alpha/beta-Hydrolases"/>
    <property type="match status" value="1"/>
</dbReference>
<organism evidence="1 2">
    <name type="scientific">Candidatus Chloroploca mongolica</name>
    <dbReference type="NCBI Taxonomy" id="2528176"/>
    <lineage>
        <taxon>Bacteria</taxon>
        <taxon>Bacillati</taxon>
        <taxon>Chloroflexota</taxon>
        <taxon>Chloroflexia</taxon>
        <taxon>Chloroflexales</taxon>
        <taxon>Chloroflexineae</taxon>
        <taxon>Oscillochloridaceae</taxon>
        <taxon>Candidatus Chloroploca</taxon>
    </lineage>
</organism>
<protein>
    <submittedName>
        <fullName evidence="1">Esterase family protein</fullName>
    </submittedName>
</protein>
<evidence type="ECO:0000313" key="2">
    <source>
        <dbReference type="Proteomes" id="UP001193081"/>
    </source>
</evidence>
<dbReference type="InterPro" id="IPR050583">
    <property type="entry name" value="Mycobacterial_A85_antigen"/>
</dbReference>
<dbReference type="Pfam" id="PF00756">
    <property type="entry name" value="Esterase"/>
    <property type="match status" value="1"/>
</dbReference>
<comment type="caution">
    <text evidence="1">The sequence shown here is derived from an EMBL/GenBank/DDBJ whole genome shotgun (WGS) entry which is preliminary data.</text>
</comment>
<proteinExistence type="predicted"/>
<gene>
    <name evidence="1" type="ORF">EYB53_006320</name>
</gene>
<dbReference type="PANTHER" id="PTHR48098">
    <property type="entry name" value="ENTEROCHELIN ESTERASE-RELATED"/>
    <property type="match status" value="1"/>
</dbReference>
<keyword evidence="2" id="KW-1185">Reference proteome</keyword>
<reference evidence="1 2" key="1">
    <citation type="submission" date="2021-03" db="EMBL/GenBank/DDBJ databases">
        <authorList>
            <person name="Grouzdev D.S."/>
        </authorList>
    </citation>
    <scope>NUCLEOTIDE SEQUENCE [LARGE SCALE GENOMIC DNA]</scope>
    <source>
        <strain evidence="1 2">M50-1</strain>
    </source>
</reference>
<evidence type="ECO:0000313" key="1">
    <source>
        <dbReference type="EMBL" id="MBP1465315.1"/>
    </source>
</evidence>
<dbReference type="InterPro" id="IPR000801">
    <property type="entry name" value="Esterase-like"/>
</dbReference>
<name>A0ABS4D7A7_9CHLR</name>
<dbReference type="Gene3D" id="3.40.50.1820">
    <property type="entry name" value="alpha/beta hydrolase"/>
    <property type="match status" value="1"/>
</dbReference>
<dbReference type="InterPro" id="IPR029058">
    <property type="entry name" value="AB_hydrolase_fold"/>
</dbReference>
<dbReference type="Proteomes" id="UP001193081">
    <property type="component" value="Unassembled WGS sequence"/>
</dbReference>
<dbReference type="PANTHER" id="PTHR48098:SF3">
    <property type="entry name" value="IRON(III) ENTEROBACTIN ESTERASE"/>
    <property type="match status" value="1"/>
</dbReference>